<evidence type="ECO:0000313" key="3">
    <source>
        <dbReference type="EMBL" id="VFK77991.1"/>
    </source>
</evidence>
<keyword evidence="1" id="KW-0560">Oxidoreductase</keyword>
<dbReference type="EMBL" id="CAADHB010000004">
    <property type="protein sequence ID" value="VFK77991.1"/>
    <property type="molecule type" value="Genomic_DNA"/>
</dbReference>
<accession>A0A451BI64</accession>
<dbReference type="InterPro" id="IPR016163">
    <property type="entry name" value="Ald_DH_C"/>
</dbReference>
<dbReference type="Gene3D" id="3.40.605.10">
    <property type="entry name" value="Aldehyde Dehydrogenase, Chain A, domain 1"/>
    <property type="match status" value="1"/>
</dbReference>
<organism evidence="3">
    <name type="scientific">Candidatus Kentrum sp. SD</name>
    <dbReference type="NCBI Taxonomy" id="2126332"/>
    <lineage>
        <taxon>Bacteria</taxon>
        <taxon>Pseudomonadati</taxon>
        <taxon>Pseudomonadota</taxon>
        <taxon>Gammaproteobacteria</taxon>
        <taxon>Candidatus Kentrum</taxon>
    </lineage>
</organism>
<dbReference type="Gene3D" id="3.40.309.10">
    <property type="entry name" value="Aldehyde Dehydrogenase, Chain A, domain 2"/>
    <property type="match status" value="1"/>
</dbReference>
<dbReference type="InterPro" id="IPR015590">
    <property type="entry name" value="Aldehyde_DH_dom"/>
</dbReference>
<reference evidence="3" key="1">
    <citation type="submission" date="2019-02" db="EMBL/GenBank/DDBJ databases">
        <authorList>
            <person name="Gruber-Vodicka R. H."/>
            <person name="Seah K. B. B."/>
        </authorList>
    </citation>
    <scope>NUCLEOTIDE SEQUENCE</scope>
    <source>
        <strain evidence="3">BECK_S127</strain>
    </source>
</reference>
<dbReference type="GO" id="GO:0004030">
    <property type="term" value="F:aldehyde dehydrogenase [NAD(P)+] activity"/>
    <property type="evidence" value="ECO:0007669"/>
    <property type="project" value="UniProtKB-ARBA"/>
</dbReference>
<dbReference type="InterPro" id="IPR016162">
    <property type="entry name" value="Ald_DH_N"/>
</dbReference>
<dbReference type="Pfam" id="PF00171">
    <property type="entry name" value="Aldedh"/>
    <property type="match status" value="1"/>
</dbReference>
<dbReference type="InterPro" id="IPR016161">
    <property type="entry name" value="Ald_DH/histidinol_DH"/>
</dbReference>
<dbReference type="SUPFAM" id="SSF53720">
    <property type="entry name" value="ALDH-like"/>
    <property type="match status" value="1"/>
</dbReference>
<dbReference type="PROSITE" id="PS00070">
    <property type="entry name" value="ALDEHYDE_DEHYDR_CYS"/>
    <property type="match status" value="1"/>
</dbReference>
<feature type="domain" description="Aldehyde dehydrogenase" evidence="2">
    <location>
        <begin position="43"/>
        <end position="507"/>
    </location>
</feature>
<name>A0A451BI64_9GAMM</name>
<dbReference type="PANTHER" id="PTHR11699">
    <property type="entry name" value="ALDEHYDE DEHYDROGENASE-RELATED"/>
    <property type="match status" value="1"/>
</dbReference>
<gene>
    <name evidence="3" type="ORF">BECKSD772D_GA0070982_100460</name>
</gene>
<proteinExistence type="predicted"/>
<dbReference type="AlphaFoldDB" id="A0A451BI64"/>
<evidence type="ECO:0000256" key="1">
    <source>
        <dbReference type="ARBA" id="ARBA00023002"/>
    </source>
</evidence>
<dbReference type="InterPro" id="IPR016160">
    <property type="entry name" value="Ald_DH_CS_CYS"/>
</dbReference>
<dbReference type="FunFam" id="3.40.605.10:FF:000001">
    <property type="entry name" value="Aldehyde dehydrogenase 1"/>
    <property type="match status" value="1"/>
</dbReference>
<sequence length="518" mass="56799">MVKIQGTNEFSILDTETMNFLEVSERIDRLSIEKRAFIGGRYVNATDNRMMEKISPANGRDLSGLASCQQQDVDAAVAAAKAAYSSRVWADRGPDAKKEVLFRLANLMEENLEELALLDTLETGRSIRNYLYDSVPKAIKAIRWFSEAVDKFYDHAIPMRPTAFATVTREPLGVVGLITPWNDPLVVSAWKFAPALLMGNSVVLKPAEQSSFSILKVAELAKQAGIPDGVFNVIPGEGEVAGKALALHPDVAGIFFTGSSEVGKQILQYAGRSNMKKVGLECGGKGPFIVSDKCRRLAEAAATLARNMFYNQGQICSAPSRLFVHADIKEAFLDQVLIAARDYVPKDPFNPLHEVGCVVSLEQRRRIDAYIAQAVNSGARILMPAHDAADLPGECAVVPTIIDRVGPDDDFVREEIFGPVLCVMAFDSMRQAIRLANDSRFGLAGSVWTDDLNEAYQVSRLLEVGIVHINGYGDDDNTVPFGGVKESGIGKDKSLYAFEEYSATKTVWTRFEPMPFDN</sequence>
<evidence type="ECO:0000259" key="2">
    <source>
        <dbReference type="Pfam" id="PF00171"/>
    </source>
</evidence>
<protein>
    <submittedName>
        <fullName evidence="3">4-guanidinobutyraldehyde dehydrogenase / NAD-dependent aldehyde dehydrogenase</fullName>
    </submittedName>
</protein>